<feature type="compositionally biased region" description="Basic and acidic residues" evidence="1">
    <location>
        <begin position="52"/>
        <end position="65"/>
    </location>
</feature>
<gene>
    <name evidence="2" type="ORF">OEZ85_009270</name>
</gene>
<sequence length="131" mass="14587">MDWTAGQLQDCADNEEHRVARVGLLQNHRAGRPLCHPAGARSRLPQAARQQDPLERRSSGFKDEAAMPEVTMQQLAIVLFKIKNRLDDPLIDGPNKGCCHWPGIKDMLVKLEERAATMPNTKIPIVSPTAE</sequence>
<name>A0ABY8U903_TETOB</name>
<reference evidence="2 3" key="1">
    <citation type="submission" date="2023-05" db="EMBL/GenBank/DDBJ databases">
        <title>A 100% complete, gapless, phased diploid assembly of the Scenedesmus obliquus UTEX 3031 genome.</title>
        <authorList>
            <person name="Biondi T.C."/>
            <person name="Hanschen E.R."/>
            <person name="Kwon T."/>
            <person name="Eng W."/>
            <person name="Kruse C.P.S."/>
            <person name="Koehler S.I."/>
            <person name="Kunde Y."/>
            <person name="Gleasner C.D."/>
            <person name="You Mak K.T."/>
            <person name="Polle J."/>
            <person name="Hovde B.T."/>
            <person name="Starkenburg S.R."/>
        </authorList>
    </citation>
    <scope>NUCLEOTIDE SEQUENCE [LARGE SCALE GENOMIC DNA]</scope>
    <source>
        <strain evidence="2 3">DOE0152z</strain>
    </source>
</reference>
<feature type="region of interest" description="Disordered" evidence="1">
    <location>
        <begin position="31"/>
        <end position="65"/>
    </location>
</feature>
<protein>
    <submittedName>
        <fullName evidence="2">Uncharacterized protein</fullName>
    </submittedName>
</protein>
<proteinExistence type="predicted"/>
<dbReference type="Proteomes" id="UP001244341">
    <property type="component" value="Chromosome 9b"/>
</dbReference>
<evidence type="ECO:0000313" key="2">
    <source>
        <dbReference type="EMBL" id="WIA17757.1"/>
    </source>
</evidence>
<evidence type="ECO:0000313" key="3">
    <source>
        <dbReference type="Proteomes" id="UP001244341"/>
    </source>
</evidence>
<keyword evidence="3" id="KW-1185">Reference proteome</keyword>
<organism evidence="2 3">
    <name type="scientific">Tetradesmus obliquus</name>
    <name type="common">Green alga</name>
    <name type="synonym">Acutodesmus obliquus</name>
    <dbReference type="NCBI Taxonomy" id="3088"/>
    <lineage>
        <taxon>Eukaryota</taxon>
        <taxon>Viridiplantae</taxon>
        <taxon>Chlorophyta</taxon>
        <taxon>core chlorophytes</taxon>
        <taxon>Chlorophyceae</taxon>
        <taxon>CS clade</taxon>
        <taxon>Sphaeropleales</taxon>
        <taxon>Scenedesmaceae</taxon>
        <taxon>Tetradesmus</taxon>
    </lineage>
</organism>
<evidence type="ECO:0000256" key="1">
    <source>
        <dbReference type="SAM" id="MobiDB-lite"/>
    </source>
</evidence>
<dbReference type="EMBL" id="CP126216">
    <property type="protein sequence ID" value="WIA17757.1"/>
    <property type="molecule type" value="Genomic_DNA"/>
</dbReference>
<accession>A0ABY8U903</accession>